<dbReference type="InterPro" id="IPR020846">
    <property type="entry name" value="MFS_dom"/>
</dbReference>
<dbReference type="Gene3D" id="1.20.1250.20">
    <property type="entry name" value="MFS general substrate transporter like domains"/>
    <property type="match status" value="2"/>
</dbReference>
<dbReference type="PROSITE" id="PS00217">
    <property type="entry name" value="SUGAR_TRANSPORT_2"/>
    <property type="match status" value="1"/>
</dbReference>
<evidence type="ECO:0000259" key="6">
    <source>
        <dbReference type="PROSITE" id="PS50850"/>
    </source>
</evidence>
<feature type="transmembrane region" description="Helical" evidence="5">
    <location>
        <begin position="304"/>
        <end position="325"/>
    </location>
</feature>
<feature type="transmembrane region" description="Helical" evidence="5">
    <location>
        <begin position="400"/>
        <end position="420"/>
    </location>
</feature>
<reference evidence="7" key="1">
    <citation type="submission" date="2020-02" db="EMBL/GenBank/DDBJ databases">
        <authorList>
            <person name="Meier V. D."/>
        </authorList>
    </citation>
    <scope>NUCLEOTIDE SEQUENCE</scope>
    <source>
        <strain evidence="7">AVDCRST_MAG28</strain>
    </source>
</reference>
<evidence type="ECO:0000256" key="2">
    <source>
        <dbReference type="ARBA" id="ARBA00022692"/>
    </source>
</evidence>
<dbReference type="AlphaFoldDB" id="A0A6J4REB8"/>
<dbReference type="PANTHER" id="PTHR23508">
    <property type="entry name" value="CARBOXYLIC ACID TRANSPORTER PROTEIN HOMOLOG"/>
    <property type="match status" value="1"/>
</dbReference>
<feature type="transmembrane region" description="Helical" evidence="5">
    <location>
        <begin position="21"/>
        <end position="48"/>
    </location>
</feature>
<keyword evidence="2 5" id="KW-0812">Transmembrane</keyword>
<organism evidence="7">
    <name type="scientific">uncultured Rubrobacteraceae bacterium</name>
    <dbReference type="NCBI Taxonomy" id="349277"/>
    <lineage>
        <taxon>Bacteria</taxon>
        <taxon>Bacillati</taxon>
        <taxon>Actinomycetota</taxon>
        <taxon>Rubrobacteria</taxon>
        <taxon>Rubrobacterales</taxon>
        <taxon>Rubrobacteraceae</taxon>
        <taxon>environmental samples</taxon>
    </lineage>
</organism>
<gene>
    <name evidence="7" type="ORF">AVDCRST_MAG28-3719</name>
</gene>
<evidence type="ECO:0000256" key="5">
    <source>
        <dbReference type="SAM" id="Phobius"/>
    </source>
</evidence>
<dbReference type="InterPro" id="IPR005829">
    <property type="entry name" value="Sugar_transporter_CS"/>
</dbReference>
<dbReference type="Pfam" id="PF00083">
    <property type="entry name" value="Sugar_tr"/>
    <property type="match status" value="1"/>
</dbReference>
<feature type="domain" description="Major facilitator superfamily (MFS) profile" evidence="6">
    <location>
        <begin position="20"/>
        <end position="424"/>
    </location>
</feature>
<proteinExistence type="predicted"/>
<dbReference type="GO" id="GO:0005886">
    <property type="term" value="C:plasma membrane"/>
    <property type="evidence" value="ECO:0007669"/>
    <property type="project" value="UniProtKB-SubCell"/>
</dbReference>
<evidence type="ECO:0000256" key="1">
    <source>
        <dbReference type="ARBA" id="ARBA00004651"/>
    </source>
</evidence>
<keyword evidence="3 5" id="KW-1133">Transmembrane helix</keyword>
<dbReference type="SUPFAM" id="SSF103473">
    <property type="entry name" value="MFS general substrate transporter"/>
    <property type="match status" value="1"/>
</dbReference>
<protein>
    <submittedName>
        <fullName evidence="7">Predicted L-rhamnose permease RhaY</fullName>
    </submittedName>
</protein>
<keyword evidence="4 5" id="KW-0472">Membrane</keyword>
<feature type="transmembrane region" description="Helical" evidence="5">
    <location>
        <begin position="54"/>
        <end position="78"/>
    </location>
</feature>
<evidence type="ECO:0000313" key="7">
    <source>
        <dbReference type="EMBL" id="CAA9463480.1"/>
    </source>
</evidence>
<dbReference type="InterPro" id="IPR036259">
    <property type="entry name" value="MFS_trans_sf"/>
</dbReference>
<feature type="transmembrane region" description="Helical" evidence="5">
    <location>
        <begin position="237"/>
        <end position="263"/>
    </location>
</feature>
<feature type="transmembrane region" description="Helical" evidence="5">
    <location>
        <begin position="275"/>
        <end position="297"/>
    </location>
</feature>
<dbReference type="InterPro" id="IPR005828">
    <property type="entry name" value="MFS_sugar_transport-like"/>
</dbReference>
<dbReference type="EMBL" id="CADCVE010000093">
    <property type="protein sequence ID" value="CAA9463480.1"/>
    <property type="molecule type" value="Genomic_DNA"/>
</dbReference>
<evidence type="ECO:0000256" key="4">
    <source>
        <dbReference type="ARBA" id="ARBA00023136"/>
    </source>
</evidence>
<evidence type="ECO:0000256" key="3">
    <source>
        <dbReference type="ARBA" id="ARBA00022989"/>
    </source>
</evidence>
<dbReference type="GO" id="GO:0046943">
    <property type="term" value="F:carboxylic acid transmembrane transporter activity"/>
    <property type="evidence" value="ECO:0007669"/>
    <property type="project" value="TreeGrafter"/>
</dbReference>
<dbReference type="PANTHER" id="PTHR23508:SF10">
    <property type="entry name" value="CARBOXYLIC ACID TRANSPORTER PROTEIN HOMOLOG"/>
    <property type="match status" value="1"/>
</dbReference>
<feature type="transmembrane region" description="Helical" evidence="5">
    <location>
        <begin position="331"/>
        <end position="353"/>
    </location>
</feature>
<feature type="transmembrane region" description="Helical" evidence="5">
    <location>
        <begin position="374"/>
        <end position="394"/>
    </location>
</feature>
<dbReference type="PROSITE" id="PS50850">
    <property type="entry name" value="MFS"/>
    <property type="match status" value="1"/>
</dbReference>
<sequence>MATSGATTNGADDGQVTGQQWYWTALSAMASYIDAGSIVAIAAGLALWADYLSLSTATIGLLGAFGPNAMGAALGAVIGGRLGDKLGRKYIYQYDLLLYAFGTLWMVFAFNTPMLFIGTFLVGVAVGADVPTSLALVGELAPSKARGKLMGLTQVAWSLGPIITLVLALVLAPYGLLGIRIIFAHLFVVAMVTWYLRQGLTESATWTAARNASGSEERDLLAAGRLRNLFSGYTLKAMVFTAVVYTFWNLAAGTYGFFLPYFLRELGASGQAGSVALQCLWFTTTLVFVVLVFMRFGDGRYRRLIWGVGSACQIFAFLIFVFYPLDGPQGASIAASIANVVLFGIGAAIAGEAHYKVWSQEVFPTMLRTTAQGITFAFARFCLGIWSFLVPVIAAAGFSTVALILVIFLSISGVVGFLFMPNTAGKSLEELEAENYGGGPRPAVAESGA</sequence>
<name>A0A6J4REB8_9ACTN</name>
<accession>A0A6J4REB8</accession>
<comment type="subcellular location">
    <subcellularLocation>
        <location evidence="1">Cell membrane</location>
        <topology evidence="1">Multi-pass membrane protein</topology>
    </subcellularLocation>
</comment>
<dbReference type="CDD" id="cd17316">
    <property type="entry name" value="MFS_SV2_like"/>
    <property type="match status" value="1"/>
</dbReference>